<organism evidence="1">
    <name type="scientific">hydrothermal vent metagenome</name>
    <dbReference type="NCBI Taxonomy" id="652676"/>
    <lineage>
        <taxon>unclassified sequences</taxon>
        <taxon>metagenomes</taxon>
        <taxon>ecological metagenomes</taxon>
    </lineage>
</organism>
<dbReference type="SUPFAM" id="SSF54637">
    <property type="entry name" value="Thioesterase/thiol ester dehydrase-isomerase"/>
    <property type="match status" value="1"/>
</dbReference>
<dbReference type="AlphaFoldDB" id="A0A3B1A097"/>
<evidence type="ECO:0008006" key="2">
    <source>
        <dbReference type="Google" id="ProtNLM"/>
    </source>
</evidence>
<accession>A0A3B1A097</accession>
<gene>
    <name evidence="1" type="ORF">MNBD_GAMMA21-2721</name>
</gene>
<dbReference type="EMBL" id="UOFR01000066">
    <property type="protein sequence ID" value="VAW99285.1"/>
    <property type="molecule type" value="Genomic_DNA"/>
</dbReference>
<evidence type="ECO:0000313" key="1">
    <source>
        <dbReference type="EMBL" id="VAW99285.1"/>
    </source>
</evidence>
<dbReference type="CDD" id="cd00586">
    <property type="entry name" value="4HBT"/>
    <property type="match status" value="1"/>
</dbReference>
<name>A0A3B1A097_9ZZZZ</name>
<sequence>MRFFDYRFTVSFEETNVVGNVYFANYFVWQGKCREQYLCEYAPGVLEDFKAGYGLITKGSSCEYHNESFAFQKILIQMSLEKLTRTGMSMLFDYYREEEDGQRVLLAQGQQSAIWVNPEHKVSMLPKYLYDGINDYGFFDET</sequence>
<protein>
    <recommendedName>
        <fullName evidence="2">4-hydroxybenzoyl-CoA thioesterase family active site</fullName>
    </recommendedName>
</protein>
<dbReference type="Pfam" id="PF13279">
    <property type="entry name" value="4HBT_2"/>
    <property type="match status" value="1"/>
</dbReference>
<dbReference type="InterPro" id="IPR029069">
    <property type="entry name" value="HotDog_dom_sf"/>
</dbReference>
<dbReference type="Gene3D" id="3.10.129.10">
    <property type="entry name" value="Hotdog Thioesterase"/>
    <property type="match status" value="1"/>
</dbReference>
<reference evidence="1" key="1">
    <citation type="submission" date="2018-06" db="EMBL/GenBank/DDBJ databases">
        <authorList>
            <person name="Zhirakovskaya E."/>
        </authorList>
    </citation>
    <scope>NUCLEOTIDE SEQUENCE</scope>
</reference>
<proteinExistence type="predicted"/>